<feature type="region of interest" description="Disordered" evidence="1">
    <location>
        <begin position="763"/>
        <end position="783"/>
    </location>
</feature>
<dbReference type="Gene3D" id="1.25.40.10">
    <property type="entry name" value="Tetratricopeptide repeat domain"/>
    <property type="match status" value="2"/>
</dbReference>
<accession>A0A6A6F6X8</accession>
<name>A0A6A6F6X8_9PEZI</name>
<sequence>MLSLLSRTARTRGSCHCPQCLHSVRETAKQAGTGGSVLRPQYWTSSTLWYSGIFAAAATYDAGAKIQRRQQWKDAIDEVKKELGHAASHAENEQDKYREVDPDEQPGRVPLRHDGSDARQMRAGNAVDSKATLSASTEMAEDFDSDLARNLDSSSSRIYVPPWPTTTGDPPVRHHMPPQSIYTYRFRKQTAEASSWVSKKLLRVELSMDMLQLKFFLWLHKHQLIEHAARTVPDPYAAMMQQHPASLERAFYRKKADFDRLLHTHNDESGVFHFSRSPGDVSLCQYVQDLHGRHREAQHELQREIDALLSAGARDCGATSPDEECHRLTKVFCRLSMSAVPPNIDVFNTLIHRLRKSGRTTLTDNIISAVLNSKLRPNEVTLASILSHYTDTNNAQRFSDWVLLIRGERGGLMEAAPWLVRAPWFGKSNADLGRIVEREDKPGRLIQLPYPNPLVFNAVVKGVLHFGGFGHALEICKAMIDQGWGLDIRGFGMLLNDCAVRSDWDSGLAIWNQILGLQKKSARRVDGLKPKEIIMAPLFADMLRLCRRCDKRQAFVDVWDQAKKTHPTAVRHITEMIKVDSVSDRVRRSQQSREEATPDHANGSRHAVQTAPQSQQAALEALSELRAQQSNTPSDANSQQEYLALQADIEFLKVLGDTGEPEKPKARSLSELARSAYNLIALPSGTLERRASPHHREQFPMSHDKERPVSYTELVKNAYHLVADHPSTLERRTLFSGIPTADFQRSRHVDEDDGQDAHLRSREQELDESMATSSDSTPLEYDPTTYSFLAKNADVGHPRTLDPPKLVKMRTHYEIRKIYTDTIPPFEEPERDQQSSSDDNAQTEPPKNNR</sequence>
<evidence type="ECO:0000313" key="2">
    <source>
        <dbReference type="EMBL" id="KAF2208959.1"/>
    </source>
</evidence>
<protein>
    <recommendedName>
        <fullName evidence="4">Pentatricopeptide repeat protein</fullName>
    </recommendedName>
</protein>
<dbReference type="EMBL" id="ML992690">
    <property type="protein sequence ID" value="KAF2208959.1"/>
    <property type="molecule type" value="Genomic_DNA"/>
</dbReference>
<dbReference type="Proteomes" id="UP000799539">
    <property type="component" value="Unassembled WGS sequence"/>
</dbReference>
<keyword evidence="3" id="KW-1185">Reference proteome</keyword>
<reference evidence="2" key="1">
    <citation type="journal article" date="2020" name="Stud. Mycol.">
        <title>101 Dothideomycetes genomes: a test case for predicting lifestyles and emergence of pathogens.</title>
        <authorList>
            <person name="Haridas S."/>
            <person name="Albert R."/>
            <person name="Binder M."/>
            <person name="Bloem J."/>
            <person name="Labutti K."/>
            <person name="Salamov A."/>
            <person name="Andreopoulos B."/>
            <person name="Baker S."/>
            <person name="Barry K."/>
            <person name="Bills G."/>
            <person name="Bluhm B."/>
            <person name="Cannon C."/>
            <person name="Castanera R."/>
            <person name="Culley D."/>
            <person name="Daum C."/>
            <person name="Ezra D."/>
            <person name="Gonzalez J."/>
            <person name="Henrissat B."/>
            <person name="Kuo A."/>
            <person name="Liang C."/>
            <person name="Lipzen A."/>
            <person name="Lutzoni F."/>
            <person name="Magnuson J."/>
            <person name="Mondo S."/>
            <person name="Nolan M."/>
            <person name="Ohm R."/>
            <person name="Pangilinan J."/>
            <person name="Park H.-J."/>
            <person name="Ramirez L."/>
            <person name="Alfaro M."/>
            <person name="Sun H."/>
            <person name="Tritt A."/>
            <person name="Yoshinaga Y."/>
            <person name="Zwiers L.-H."/>
            <person name="Turgeon B."/>
            <person name="Goodwin S."/>
            <person name="Spatafora J."/>
            <person name="Crous P."/>
            <person name="Grigoriev I."/>
        </authorList>
    </citation>
    <scope>NUCLEOTIDE SEQUENCE</scope>
    <source>
        <strain evidence="2">SCOH1-5</strain>
    </source>
</reference>
<feature type="region of interest" description="Disordered" evidence="1">
    <location>
        <begin position="83"/>
        <end position="119"/>
    </location>
</feature>
<feature type="compositionally biased region" description="Basic and acidic residues" evidence="1">
    <location>
        <begin position="581"/>
        <end position="598"/>
    </location>
</feature>
<dbReference type="AlphaFoldDB" id="A0A6A6F6X8"/>
<feature type="compositionally biased region" description="Basic and acidic residues" evidence="1">
    <location>
        <begin position="83"/>
        <end position="100"/>
    </location>
</feature>
<evidence type="ECO:0008006" key="4">
    <source>
        <dbReference type="Google" id="ProtNLM"/>
    </source>
</evidence>
<proteinExistence type="predicted"/>
<feature type="compositionally biased region" description="Polar residues" evidence="1">
    <location>
        <begin position="834"/>
        <end position="850"/>
    </location>
</feature>
<organism evidence="2 3">
    <name type="scientific">Cercospora zeae-maydis SCOH1-5</name>
    <dbReference type="NCBI Taxonomy" id="717836"/>
    <lineage>
        <taxon>Eukaryota</taxon>
        <taxon>Fungi</taxon>
        <taxon>Dikarya</taxon>
        <taxon>Ascomycota</taxon>
        <taxon>Pezizomycotina</taxon>
        <taxon>Dothideomycetes</taxon>
        <taxon>Dothideomycetidae</taxon>
        <taxon>Mycosphaerellales</taxon>
        <taxon>Mycosphaerellaceae</taxon>
        <taxon>Cercospora</taxon>
    </lineage>
</organism>
<dbReference type="OrthoDB" id="185373at2759"/>
<dbReference type="InterPro" id="IPR011990">
    <property type="entry name" value="TPR-like_helical_dom_sf"/>
</dbReference>
<feature type="region of interest" description="Disordered" evidence="1">
    <location>
        <begin position="581"/>
        <end position="616"/>
    </location>
</feature>
<evidence type="ECO:0000313" key="3">
    <source>
        <dbReference type="Proteomes" id="UP000799539"/>
    </source>
</evidence>
<feature type="region of interest" description="Disordered" evidence="1">
    <location>
        <begin position="820"/>
        <end position="850"/>
    </location>
</feature>
<gene>
    <name evidence="2" type="ORF">CERZMDRAFT_107315</name>
</gene>
<evidence type="ECO:0000256" key="1">
    <source>
        <dbReference type="SAM" id="MobiDB-lite"/>
    </source>
</evidence>